<gene>
    <name evidence="2" type="ORF">MCHLO_10870</name>
</gene>
<organism evidence="2 3">
    <name type="scientific">Mycena chlorophos</name>
    <name type="common">Agaric fungus</name>
    <name type="synonym">Agaricus chlorophos</name>
    <dbReference type="NCBI Taxonomy" id="658473"/>
    <lineage>
        <taxon>Eukaryota</taxon>
        <taxon>Fungi</taxon>
        <taxon>Dikarya</taxon>
        <taxon>Basidiomycota</taxon>
        <taxon>Agaricomycotina</taxon>
        <taxon>Agaricomycetes</taxon>
        <taxon>Agaricomycetidae</taxon>
        <taxon>Agaricales</taxon>
        <taxon>Marasmiineae</taxon>
        <taxon>Mycenaceae</taxon>
        <taxon>Mycena</taxon>
    </lineage>
</organism>
<evidence type="ECO:0000256" key="1">
    <source>
        <dbReference type="SAM" id="MobiDB-lite"/>
    </source>
</evidence>
<protein>
    <submittedName>
        <fullName evidence="2">Uncharacterized protein</fullName>
    </submittedName>
</protein>
<name>A0ABQ0LS72_MYCCL</name>
<reference evidence="2" key="1">
    <citation type="submission" date="2014-09" db="EMBL/GenBank/DDBJ databases">
        <title>Genome sequence of the luminous mushroom Mycena chlorophos for searching fungal bioluminescence genes.</title>
        <authorList>
            <person name="Tanaka Y."/>
            <person name="Kasuga D."/>
            <person name="Oba Y."/>
            <person name="Hase S."/>
            <person name="Sato K."/>
            <person name="Oba Y."/>
            <person name="Sakakibara Y."/>
        </authorList>
    </citation>
    <scope>NUCLEOTIDE SEQUENCE</scope>
</reference>
<feature type="region of interest" description="Disordered" evidence="1">
    <location>
        <begin position="1"/>
        <end position="30"/>
    </location>
</feature>
<dbReference type="Proteomes" id="UP000815677">
    <property type="component" value="Unassembled WGS sequence"/>
</dbReference>
<proteinExistence type="predicted"/>
<accession>A0ABQ0LS72</accession>
<sequence>MDPSTSGRLPVDKGMTCSVSTREEGQSRRGAKMKRRCVWWARPRTFWTGLSSRSSCICSCGSREFGDFNGCGRDAASQVVIEFRVAD</sequence>
<keyword evidence="3" id="KW-1185">Reference proteome</keyword>
<evidence type="ECO:0000313" key="3">
    <source>
        <dbReference type="Proteomes" id="UP000815677"/>
    </source>
</evidence>
<evidence type="ECO:0000313" key="2">
    <source>
        <dbReference type="EMBL" id="GAT53983.1"/>
    </source>
</evidence>
<dbReference type="EMBL" id="DF848493">
    <property type="protein sequence ID" value="GAT53983.1"/>
    <property type="molecule type" value="Genomic_DNA"/>
</dbReference>